<comment type="caution">
    <text evidence="2">The sequence shown here is derived from an EMBL/GenBank/DDBJ whole genome shotgun (WGS) entry which is preliminary data.</text>
</comment>
<feature type="compositionally biased region" description="Polar residues" evidence="1">
    <location>
        <begin position="110"/>
        <end position="121"/>
    </location>
</feature>
<feature type="compositionally biased region" description="Polar residues" evidence="1">
    <location>
        <begin position="1046"/>
        <end position="1077"/>
    </location>
</feature>
<feature type="compositionally biased region" description="Basic and acidic residues" evidence="1">
    <location>
        <begin position="235"/>
        <end position="245"/>
    </location>
</feature>
<feature type="compositionally biased region" description="Low complexity" evidence="1">
    <location>
        <begin position="373"/>
        <end position="393"/>
    </location>
</feature>
<evidence type="ECO:0000256" key="1">
    <source>
        <dbReference type="SAM" id="MobiDB-lite"/>
    </source>
</evidence>
<sequence>MDTRQSRAWSLGPQAGPSHNQNTAHSTRTAPRRSTDPDARQAHVPSPYEPTSNHIPRQAGDTYQSAISPASESYRENGFSVNRDLPPPSFASSQTSPISPISAGLMPSASRLSSNDGSSFASWERKAGDRHSTSEGRYVSLAVPYVNTAPSTRPTLGDRPLQATGVVNGIPKHTRTSTPIIEIPSQKSGKRTTLNLLNPVNLLMRRRSGIPPAAAADASNTKTLTVPPMTLPEDYDPRIRGKVVHDFSAPRPRRATSQQNIQGWQGQAGPTPEPAPKGGSLRESTVDDRPSSSGNAQRASQHSAVFREHLDDDTNDKHRQSAIHAEALANKDFLKRLSQNQTEYDPATLPSFSPASQHRDFQQFRRSIGDWQARVSEPSSVSSRSEVSALSGSPIDQRRSHYSVVSSDPSSKDRSSNQRALEEYSKPTEQVPTSPPQKASTTPAQSPDPDKASENGLPKHLKSNASRFSFQLTGNDNVIEEKLLEERAKRQRAAADAKREAIQDEDEDYFDEDAMYDADELEGLNDASDDFEGFEQYNNNINIDPIQSLPVENIIQAPAQPTLQEGFQYQANPNIQRFLDYQRAHANSDAANLDHENPAQMSSMNDAATQPRDLASGGRSDSHQGFPEQLLPPQVKPDTEYRLSRASHDFDDDLYFDDGTINAEVSYTEDDDIDEDELFASDDDEAQIAKGRAFAATVTMPQHDANDPMPTEAQPQVEGLEAQTQVQQLSQQPPAMPPSPHAPGGLAAYHNALAEAAHKAAADGRFSRAASTATSASKYSQRSASSRFSSKVDRQTVTSPPAQHPQKLPRDSYSGFDFGFNNATTDSTNTPLSASFPVNALTTGEDDLNYGDDFDGFDDDEAVIAEANAEALASDDEGFYGREFGFYAKARPGSGEVDYVNGGYFGTPGESTIERKYSVKEPNLTPITERSEFSTRNSLIGGPFTPAMATPAFAAQLARMSPLALAHMQEDDMTLEQMLKLRNLTFNGTDGTGRSGSISSMSSAAGYTSGLPLSHRGSWTIAATGAQFPIKGGSPMALQHSADGGNRSSIRMSRSQSETMYTDPMSTQSPIADSPISTQSARVYPWHATLPADLDSTPRKSVAEPNSPHTPPTAVKNPQRPFRGHARTGSGGGDSVTYTKERNDDGTERWILERRRTSEAGLVELVGREVVEGGRI</sequence>
<feature type="region of interest" description="Disordered" evidence="1">
    <location>
        <begin position="211"/>
        <end position="304"/>
    </location>
</feature>
<feature type="compositionally biased region" description="Low complexity" evidence="1">
    <location>
        <begin position="772"/>
        <end position="789"/>
    </location>
</feature>
<feature type="region of interest" description="Disordered" evidence="1">
    <location>
        <begin position="772"/>
        <end position="815"/>
    </location>
</feature>
<dbReference type="EMBL" id="ML996081">
    <property type="protein sequence ID" value="KAF2157732.1"/>
    <property type="molecule type" value="Genomic_DNA"/>
</dbReference>
<reference evidence="2" key="1">
    <citation type="journal article" date="2020" name="Stud. Mycol.">
        <title>101 Dothideomycetes genomes: a test case for predicting lifestyles and emergence of pathogens.</title>
        <authorList>
            <person name="Haridas S."/>
            <person name="Albert R."/>
            <person name="Binder M."/>
            <person name="Bloem J."/>
            <person name="Labutti K."/>
            <person name="Salamov A."/>
            <person name="Andreopoulos B."/>
            <person name="Baker S."/>
            <person name="Barry K."/>
            <person name="Bills G."/>
            <person name="Bluhm B."/>
            <person name="Cannon C."/>
            <person name="Castanera R."/>
            <person name="Culley D."/>
            <person name="Daum C."/>
            <person name="Ezra D."/>
            <person name="Gonzalez J."/>
            <person name="Henrissat B."/>
            <person name="Kuo A."/>
            <person name="Liang C."/>
            <person name="Lipzen A."/>
            <person name="Lutzoni F."/>
            <person name="Magnuson J."/>
            <person name="Mondo S."/>
            <person name="Nolan M."/>
            <person name="Ohm R."/>
            <person name="Pangilinan J."/>
            <person name="Park H.-J."/>
            <person name="Ramirez L."/>
            <person name="Alfaro M."/>
            <person name="Sun H."/>
            <person name="Tritt A."/>
            <person name="Yoshinaga Y."/>
            <person name="Zwiers L.-H."/>
            <person name="Turgeon B."/>
            <person name="Goodwin S."/>
            <person name="Spatafora J."/>
            <person name="Crous P."/>
            <person name="Grigoriev I."/>
        </authorList>
    </citation>
    <scope>NUCLEOTIDE SEQUENCE</scope>
    <source>
        <strain evidence="2">CBS 260.36</strain>
    </source>
</reference>
<feature type="compositionally biased region" description="Polar residues" evidence="1">
    <location>
        <begin position="291"/>
        <end position="303"/>
    </location>
</feature>
<evidence type="ECO:0000313" key="3">
    <source>
        <dbReference type="Proteomes" id="UP000799439"/>
    </source>
</evidence>
<feature type="region of interest" description="Disordered" evidence="1">
    <location>
        <begin position="703"/>
        <end position="746"/>
    </location>
</feature>
<feature type="region of interest" description="Disordered" evidence="1">
    <location>
        <begin position="1"/>
        <end position="131"/>
    </location>
</feature>
<proteinExistence type="predicted"/>
<evidence type="ECO:0000313" key="2">
    <source>
        <dbReference type="EMBL" id="KAF2157732.1"/>
    </source>
</evidence>
<feature type="compositionally biased region" description="Polar residues" evidence="1">
    <location>
        <begin position="49"/>
        <end position="71"/>
    </location>
</feature>
<dbReference type="OrthoDB" id="5408302at2759"/>
<feature type="compositionally biased region" description="Polar residues" evidence="1">
    <location>
        <begin position="255"/>
        <end position="265"/>
    </location>
</feature>
<feature type="compositionally biased region" description="Polar residues" evidence="1">
    <location>
        <begin position="17"/>
        <end position="29"/>
    </location>
</feature>
<feature type="compositionally biased region" description="Basic and acidic residues" evidence="1">
    <location>
        <begin position="410"/>
        <end position="426"/>
    </location>
</feature>
<feature type="region of interest" description="Disordered" evidence="1">
    <location>
        <begin position="1032"/>
        <end position="1077"/>
    </location>
</feature>
<gene>
    <name evidence="2" type="ORF">K461DRAFT_264592</name>
</gene>
<organism evidence="2 3">
    <name type="scientific">Myriangium duriaei CBS 260.36</name>
    <dbReference type="NCBI Taxonomy" id="1168546"/>
    <lineage>
        <taxon>Eukaryota</taxon>
        <taxon>Fungi</taxon>
        <taxon>Dikarya</taxon>
        <taxon>Ascomycota</taxon>
        <taxon>Pezizomycotina</taxon>
        <taxon>Dothideomycetes</taxon>
        <taxon>Dothideomycetidae</taxon>
        <taxon>Myriangiales</taxon>
        <taxon>Myriangiaceae</taxon>
        <taxon>Myriangium</taxon>
    </lineage>
</organism>
<feature type="region of interest" description="Disordered" evidence="1">
    <location>
        <begin position="1091"/>
        <end position="1145"/>
    </location>
</feature>
<keyword evidence="3" id="KW-1185">Reference proteome</keyword>
<evidence type="ECO:0008006" key="4">
    <source>
        <dbReference type="Google" id="ProtNLM"/>
    </source>
</evidence>
<feature type="region of interest" description="Disordered" evidence="1">
    <location>
        <begin position="373"/>
        <end position="468"/>
    </location>
</feature>
<name>A0A9P4J9D1_9PEZI</name>
<protein>
    <recommendedName>
        <fullName evidence="4">AGC-kinase C-terminal domain-containing protein</fullName>
    </recommendedName>
</protein>
<feature type="compositionally biased region" description="Polar residues" evidence="1">
    <location>
        <begin position="599"/>
        <end position="608"/>
    </location>
</feature>
<feature type="compositionally biased region" description="Polar residues" evidence="1">
    <location>
        <begin position="427"/>
        <end position="445"/>
    </location>
</feature>
<feature type="compositionally biased region" description="Low complexity" evidence="1">
    <location>
        <begin position="723"/>
        <end position="733"/>
    </location>
</feature>
<feature type="compositionally biased region" description="Polar residues" evidence="1">
    <location>
        <begin position="90"/>
        <end position="99"/>
    </location>
</feature>
<dbReference type="AlphaFoldDB" id="A0A9P4J9D1"/>
<feature type="region of interest" description="Disordered" evidence="1">
    <location>
        <begin position="593"/>
        <end position="640"/>
    </location>
</feature>
<accession>A0A9P4J9D1</accession>
<dbReference type="Proteomes" id="UP000799439">
    <property type="component" value="Unassembled WGS sequence"/>
</dbReference>